<keyword evidence="8" id="KW-1185">Reference proteome</keyword>
<gene>
    <name evidence="7" type="ORF">CTEN210_18475</name>
</gene>
<dbReference type="GO" id="GO:0008270">
    <property type="term" value="F:zinc ion binding"/>
    <property type="evidence" value="ECO:0007669"/>
    <property type="project" value="UniProtKB-KW"/>
</dbReference>
<keyword evidence="3" id="KW-0862">Zinc</keyword>
<dbReference type="AlphaFoldDB" id="A0AAD3HG61"/>
<keyword evidence="1" id="KW-0479">Metal-binding</keyword>
<sequence>MNFLHTLEFDLAQHKTTASKPLSLGNLNGEDSEHMYLLDPNADYTSRHGRFKNYYGQYIGDRSPTMPVHKKLKGLSKKGYSKNVMSPVATKLLNRLVHGNFKVSLTIGETPDDDGTTQQVLYLVISTDVELDASSPSPEYSTESGSKTLKDLSLPPPKKNDVCTFLYFGDLFEFKLGLRSSSELDNILDNKLRSIVETHALHLTVRNCGLSIAKVSLNAFKTLSHRVLQSWQQLEGPPANSKYSLVLDSMITIIDTTMLTEGKDADPDILLYELGEVLEAHGRHNDAAWLYLDRASRLNHWREEKGIAYNAAALAFKYAGQMSKSEFCYIQAWGLTASSGLELSKKFKLILENLHRLYVSCGGENLNRYDFTRFDMKRFDVILETLMAMSGYYCLGDGHITIANIDKANLKEHLRSPIMARKFLQNLPTKSPQEFRQALLDCWLDHSPFVIIGEQGTGTGKEHSESMQDLVTESFNKVPKIFDDLKCEACGKLESETNKLLKCPCLAVRYCSKVCQKAHFKTHKKHCAFVLKSNKGKK</sequence>
<keyword evidence="2 4" id="KW-0863">Zinc-finger</keyword>
<dbReference type="Pfam" id="PF01753">
    <property type="entry name" value="zf-MYND"/>
    <property type="match status" value="1"/>
</dbReference>
<dbReference type="InterPro" id="IPR002893">
    <property type="entry name" value="Znf_MYND"/>
</dbReference>
<dbReference type="EMBL" id="BLLK01000075">
    <property type="protein sequence ID" value="GFH61999.1"/>
    <property type="molecule type" value="Genomic_DNA"/>
</dbReference>
<evidence type="ECO:0000256" key="5">
    <source>
        <dbReference type="SAM" id="MobiDB-lite"/>
    </source>
</evidence>
<dbReference type="Proteomes" id="UP001054902">
    <property type="component" value="Unassembled WGS sequence"/>
</dbReference>
<evidence type="ECO:0000313" key="8">
    <source>
        <dbReference type="Proteomes" id="UP001054902"/>
    </source>
</evidence>
<feature type="compositionally biased region" description="Polar residues" evidence="5">
    <location>
        <begin position="134"/>
        <end position="147"/>
    </location>
</feature>
<protein>
    <recommendedName>
        <fullName evidence="6">MYND-type domain-containing protein</fullName>
    </recommendedName>
</protein>
<evidence type="ECO:0000256" key="2">
    <source>
        <dbReference type="ARBA" id="ARBA00022771"/>
    </source>
</evidence>
<dbReference type="PROSITE" id="PS01360">
    <property type="entry name" value="ZF_MYND_1"/>
    <property type="match status" value="1"/>
</dbReference>
<evidence type="ECO:0000313" key="7">
    <source>
        <dbReference type="EMBL" id="GFH61999.1"/>
    </source>
</evidence>
<name>A0AAD3HG61_9STRA</name>
<feature type="domain" description="MYND-type" evidence="6">
    <location>
        <begin position="487"/>
        <end position="527"/>
    </location>
</feature>
<evidence type="ECO:0000256" key="4">
    <source>
        <dbReference type="PROSITE-ProRule" id="PRU00134"/>
    </source>
</evidence>
<organism evidence="7 8">
    <name type="scientific">Chaetoceros tenuissimus</name>
    <dbReference type="NCBI Taxonomy" id="426638"/>
    <lineage>
        <taxon>Eukaryota</taxon>
        <taxon>Sar</taxon>
        <taxon>Stramenopiles</taxon>
        <taxon>Ochrophyta</taxon>
        <taxon>Bacillariophyta</taxon>
        <taxon>Coscinodiscophyceae</taxon>
        <taxon>Chaetocerotophycidae</taxon>
        <taxon>Chaetocerotales</taxon>
        <taxon>Chaetocerotaceae</taxon>
        <taxon>Chaetoceros</taxon>
    </lineage>
</organism>
<accession>A0AAD3HG61</accession>
<comment type="caution">
    <text evidence="7">The sequence shown here is derived from an EMBL/GenBank/DDBJ whole genome shotgun (WGS) entry which is preliminary data.</text>
</comment>
<evidence type="ECO:0000256" key="1">
    <source>
        <dbReference type="ARBA" id="ARBA00022723"/>
    </source>
</evidence>
<dbReference type="SUPFAM" id="SSF144232">
    <property type="entry name" value="HIT/MYND zinc finger-like"/>
    <property type="match status" value="1"/>
</dbReference>
<dbReference type="PROSITE" id="PS50865">
    <property type="entry name" value="ZF_MYND_2"/>
    <property type="match status" value="1"/>
</dbReference>
<feature type="region of interest" description="Disordered" evidence="5">
    <location>
        <begin position="132"/>
        <end position="152"/>
    </location>
</feature>
<evidence type="ECO:0000259" key="6">
    <source>
        <dbReference type="PROSITE" id="PS50865"/>
    </source>
</evidence>
<evidence type="ECO:0000256" key="3">
    <source>
        <dbReference type="ARBA" id="ARBA00022833"/>
    </source>
</evidence>
<proteinExistence type="predicted"/>
<reference evidence="7 8" key="1">
    <citation type="journal article" date="2021" name="Sci. Rep.">
        <title>The genome of the diatom Chaetoceros tenuissimus carries an ancient integrated fragment of an extant virus.</title>
        <authorList>
            <person name="Hongo Y."/>
            <person name="Kimura K."/>
            <person name="Takaki Y."/>
            <person name="Yoshida Y."/>
            <person name="Baba S."/>
            <person name="Kobayashi G."/>
            <person name="Nagasaki K."/>
            <person name="Hano T."/>
            <person name="Tomaru Y."/>
        </authorList>
    </citation>
    <scope>NUCLEOTIDE SEQUENCE [LARGE SCALE GENOMIC DNA]</scope>
    <source>
        <strain evidence="7 8">NIES-3715</strain>
    </source>
</reference>
<dbReference type="Gene3D" id="6.10.140.2220">
    <property type="match status" value="1"/>
</dbReference>